<reference evidence="4 5" key="1">
    <citation type="journal article" date="2011" name="Genome Biol. Evol.">
        <title>Integration of the genetic map and genome assembly of fugu facilitates insights into distinct features of genome evolution in teleosts and mammals.</title>
        <authorList>
            <person name="Kai W."/>
            <person name="Kikuchi K."/>
            <person name="Tohari S."/>
            <person name="Chew A.K."/>
            <person name="Tay A."/>
            <person name="Fujiwara A."/>
            <person name="Hosoya S."/>
            <person name="Suetake H."/>
            <person name="Naruse K."/>
            <person name="Brenner S."/>
            <person name="Suzuki Y."/>
            <person name="Venkatesh B."/>
        </authorList>
    </citation>
    <scope>NUCLEOTIDE SEQUENCE [LARGE SCALE GENOMIC DNA]</scope>
</reference>
<protein>
    <submittedName>
        <fullName evidence="4">Uncharacterized protein</fullName>
    </submittedName>
</protein>
<reference evidence="4" key="3">
    <citation type="submission" date="2025-09" db="UniProtKB">
        <authorList>
            <consortium name="Ensembl"/>
        </authorList>
    </citation>
    <scope>IDENTIFICATION</scope>
</reference>
<dbReference type="GO" id="GO:0005680">
    <property type="term" value="C:anaphase-promoting complex"/>
    <property type="evidence" value="ECO:0007669"/>
    <property type="project" value="TreeGrafter"/>
</dbReference>
<sequence length="360" mass="40248">NVSTPWGRQESYKRFKRRIIQRRNIDGHAASTPLTSRGRREAAFESDAVRQRLELDSPPGPREQGVSWINSPVIAGGESTSCLANISTSHNLNTRRHTEDNLNQKWLWRPEALEHANARGTGRDEKRSDSKPFTVVDQTRHLQHRCCSTTTKHTLWWDLWNQIHCQDKNLSLLSAGVKTAELCVGTRRGEIQLWDADCKHMTRCLLAHVSVVRAVSWKWPLLSSGSALGSIFHHDFRAPASLIGSVFQEEGLCSLQWSPDGGRLASGSIEGLLSIWDSSITGCTGMRSPVTAMKQPSVVKAMRWCPWQRNTIATGGGYQDGKLRIWDALSGTCENHRQHKFTGALKAEGQQWGNNTLGHS</sequence>
<dbReference type="Pfam" id="PF00400">
    <property type="entry name" value="WD40"/>
    <property type="match status" value="1"/>
</dbReference>
<dbReference type="PANTHER" id="PTHR19918:SF4">
    <property type="entry name" value="CELL DIVISION CYCLE PROTEIN 20 HOMOLOG B"/>
    <property type="match status" value="1"/>
</dbReference>
<evidence type="ECO:0000256" key="1">
    <source>
        <dbReference type="ARBA" id="ARBA00022574"/>
    </source>
</evidence>
<dbReference type="SUPFAM" id="SSF50978">
    <property type="entry name" value="WD40 repeat-like"/>
    <property type="match status" value="1"/>
</dbReference>
<dbReference type="PANTHER" id="PTHR19918">
    <property type="entry name" value="CELL DIVISION CYCLE 20 CDC20 FIZZY -RELATED"/>
    <property type="match status" value="1"/>
</dbReference>
<evidence type="ECO:0000256" key="3">
    <source>
        <dbReference type="PROSITE-ProRule" id="PRU00221"/>
    </source>
</evidence>
<dbReference type="InterPro" id="IPR015943">
    <property type="entry name" value="WD40/YVTN_repeat-like_dom_sf"/>
</dbReference>
<dbReference type="GO" id="GO:0031145">
    <property type="term" value="P:anaphase-promoting complex-dependent catabolic process"/>
    <property type="evidence" value="ECO:0007669"/>
    <property type="project" value="TreeGrafter"/>
</dbReference>
<dbReference type="InParanoid" id="A0A674N8R2"/>
<dbReference type="Ensembl" id="ENSTRUT00000086779.1">
    <property type="protein sequence ID" value="ENSTRUP00000069968.1"/>
    <property type="gene ID" value="ENSTRUG00000031373.1"/>
</dbReference>
<keyword evidence="5" id="KW-1185">Reference proteome</keyword>
<dbReference type="GO" id="GO:0010997">
    <property type="term" value="F:anaphase-promoting complex binding"/>
    <property type="evidence" value="ECO:0007669"/>
    <property type="project" value="InterPro"/>
</dbReference>
<name>A0A674N8R2_TAKRU</name>
<evidence type="ECO:0000313" key="5">
    <source>
        <dbReference type="Proteomes" id="UP000005226"/>
    </source>
</evidence>
<dbReference type="AlphaFoldDB" id="A0A674N8R2"/>
<dbReference type="GO" id="GO:1905786">
    <property type="term" value="P:positive regulation of anaphase-promoting complex-dependent catabolic process"/>
    <property type="evidence" value="ECO:0007669"/>
    <property type="project" value="TreeGrafter"/>
</dbReference>
<evidence type="ECO:0000256" key="2">
    <source>
        <dbReference type="ARBA" id="ARBA00022737"/>
    </source>
</evidence>
<dbReference type="GeneTree" id="ENSGT00950000183104"/>
<dbReference type="InterPro" id="IPR033010">
    <property type="entry name" value="Cdc20/Fizzy"/>
</dbReference>
<feature type="repeat" description="WD" evidence="3">
    <location>
        <begin position="254"/>
        <end position="277"/>
    </location>
</feature>
<dbReference type="InterPro" id="IPR001680">
    <property type="entry name" value="WD40_rpt"/>
</dbReference>
<proteinExistence type="predicted"/>
<reference evidence="4" key="2">
    <citation type="submission" date="2025-08" db="UniProtKB">
        <authorList>
            <consortium name="Ensembl"/>
        </authorList>
    </citation>
    <scope>IDENTIFICATION</scope>
</reference>
<organism evidence="4 5">
    <name type="scientific">Takifugu rubripes</name>
    <name type="common">Japanese pufferfish</name>
    <name type="synonym">Fugu rubripes</name>
    <dbReference type="NCBI Taxonomy" id="31033"/>
    <lineage>
        <taxon>Eukaryota</taxon>
        <taxon>Metazoa</taxon>
        <taxon>Chordata</taxon>
        <taxon>Craniata</taxon>
        <taxon>Vertebrata</taxon>
        <taxon>Euteleostomi</taxon>
        <taxon>Actinopterygii</taxon>
        <taxon>Neopterygii</taxon>
        <taxon>Teleostei</taxon>
        <taxon>Neoteleostei</taxon>
        <taxon>Acanthomorphata</taxon>
        <taxon>Eupercaria</taxon>
        <taxon>Tetraodontiformes</taxon>
        <taxon>Tetradontoidea</taxon>
        <taxon>Tetraodontidae</taxon>
        <taxon>Takifugu</taxon>
    </lineage>
</organism>
<dbReference type="GO" id="GO:1990757">
    <property type="term" value="F:ubiquitin ligase activator activity"/>
    <property type="evidence" value="ECO:0007669"/>
    <property type="project" value="TreeGrafter"/>
</dbReference>
<dbReference type="SMART" id="SM00320">
    <property type="entry name" value="WD40"/>
    <property type="match status" value="2"/>
</dbReference>
<keyword evidence="2" id="KW-0677">Repeat</keyword>
<dbReference type="Proteomes" id="UP000005226">
    <property type="component" value="Chromosome 21"/>
</dbReference>
<dbReference type="PROSITE" id="PS50082">
    <property type="entry name" value="WD_REPEATS_2"/>
    <property type="match status" value="1"/>
</dbReference>
<dbReference type="InterPro" id="IPR036322">
    <property type="entry name" value="WD40_repeat_dom_sf"/>
</dbReference>
<dbReference type="Gene3D" id="2.130.10.10">
    <property type="entry name" value="YVTN repeat-like/Quinoprotein amine dehydrogenase"/>
    <property type="match status" value="1"/>
</dbReference>
<keyword evidence="1 3" id="KW-0853">WD repeat</keyword>
<evidence type="ECO:0000313" key="4">
    <source>
        <dbReference type="Ensembl" id="ENSTRUP00000069968.1"/>
    </source>
</evidence>
<accession>A0A674N8R2</accession>